<name>A0AAV4FSP2_9GAST</name>
<dbReference type="PROSITE" id="PS50305">
    <property type="entry name" value="SIRTUIN"/>
    <property type="match status" value="1"/>
</dbReference>
<proteinExistence type="predicted"/>
<dbReference type="PANTHER" id="PTHR11085:SF10">
    <property type="entry name" value="NAD-DEPENDENT PROTEIN DEACYLASE SIRTUIN-5, MITOCHONDRIAL-RELATED"/>
    <property type="match status" value="1"/>
</dbReference>
<dbReference type="AlphaFoldDB" id="A0AAV4FSP2"/>
<feature type="binding site" evidence="3">
    <location>
        <position position="222"/>
    </location>
    <ligand>
        <name>Zn(2+)</name>
        <dbReference type="ChEBI" id="CHEBI:29105"/>
    </ligand>
</feature>
<organism evidence="5 6">
    <name type="scientific">Elysia marginata</name>
    <dbReference type="NCBI Taxonomy" id="1093978"/>
    <lineage>
        <taxon>Eukaryota</taxon>
        <taxon>Metazoa</taxon>
        <taxon>Spiralia</taxon>
        <taxon>Lophotrochozoa</taxon>
        <taxon>Mollusca</taxon>
        <taxon>Gastropoda</taxon>
        <taxon>Heterobranchia</taxon>
        <taxon>Euthyneura</taxon>
        <taxon>Panpulmonata</taxon>
        <taxon>Sacoglossa</taxon>
        <taxon>Placobranchoidea</taxon>
        <taxon>Plakobranchidae</taxon>
        <taxon>Elysia</taxon>
    </lineage>
</organism>
<feature type="binding site" evidence="3">
    <location>
        <position position="246"/>
    </location>
    <ligand>
        <name>Zn(2+)</name>
        <dbReference type="ChEBI" id="CHEBI:29105"/>
    </ligand>
</feature>
<dbReference type="SUPFAM" id="SSF52467">
    <property type="entry name" value="DHS-like NAD/FAD-binding domain"/>
    <property type="match status" value="1"/>
</dbReference>
<protein>
    <submittedName>
        <fullName evidence="5">NAD-dependent deacetylase sirtuin-6</fullName>
    </submittedName>
</protein>
<keyword evidence="3" id="KW-0862">Zinc</keyword>
<keyword evidence="2" id="KW-0520">NAD</keyword>
<keyword evidence="6" id="KW-1185">Reference proteome</keyword>
<feature type="binding site" evidence="3">
    <location>
        <position position="225"/>
    </location>
    <ligand>
        <name>Zn(2+)</name>
        <dbReference type="ChEBI" id="CHEBI:29105"/>
    </ligand>
</feature>
<dbReference type="Proteomes" id="UP000762676">
    <property type="component" value="Unassembled WGS sequence"/>
</dbReference>
<dbReference type="PANTHER" id="PTHR11085">
    <property type="entry name" value="NAD-DEPENDENT PROTEIN DEACYLASE SIRTUIN-5, MITOCHONDRIAL-RELATED"/>
    <property type="match status" value="1"/>
</dbReference>
<evidence type="ECO:0000313" key="6">
    <source>
        <dbReference type="Proteomes" id="UP000762676"/>
    </source>
</evidence>
<dbReference type="Gene3D" id="2.20.28.200">
    <property type="match status" value="1"/>
</dbReference>
<evidence type="ECO:0000313" key="5">
    <source>
        <dbReference type="EMBL" id="GFR75866.1"/>
    </source>
</evidence>
<dbReference type="InterPro" id="IPR029035">
    <property type="entry name" value="DHS-like_NAD/FAD-binding_dom"/>
</dbReference>
<dbReference type="EMBL" id="BMAT01011618">
    <property type="protein sequence ID" value="GFR75866.1"/>
    <property type="molecule type" value="Genomic_DNA"/>
</dbReference>
<dbReference type="GO" id="GO:0070403">
    <property type="term" value="F:NAD+ binding"/>
    <property type="evidence" value="ECO:0007669"/>
    <property type="project" value="InterPro"/>
</dbReference>
<sequence length="486" mass="53911">MAARSPQARDNVECCFKNCESTSKVLKPGDGRVDVRAFESKAKQAMVVKWKEGATATFHRSCWAELYKATQSSSSPISLSDVERSMILDANKTAEYHDSDAAISQAAENIVHILQQSSYCIAFTGAGISTAAGIGDYRGIHGKWTEKYKVKNYGAKGANKPAASKMNGDLQPTYSHEALVKLQDMGLLKFLISQNTDGLHMLSGIPADKMAELHGNSYVEKCEDCGKRYERSYPCRQINGSFQKRCPRCRLNHRTGRKCSEPSCNGFLMNTIINFGDFLESDVIDQARQAAVMSDAVLVLGSTLMVSPANVLVTMGKKPARLIICNRQITPYDGNCCEVDPDGQPLGSRVFGDCDNLMKKVMSLLLPPKELKTWEDGRRARLMEYGLKRTFVRNDLPVHPYKASVLTATQRDKTNAADIIDLFVMEQLMNSCSKELYVFLRKRKPADSTELVAIAEKYIETHGSAGAFARNNILTRRTPQKSRALL</sequence>
<dbReference type="Gene3D" id="3.40.50.1220">
    <property type="entry name" value="TPP-binding domain"/>
    <property type="match status" value="1"/>
</dbReference>
<dbReference type="InterPro" id="IPR050134">
    <property type="entry name" value="NAD-dep_sirtuin_deacylases"/>
</dbReference>
<dbReference type="GO" id="GO:0005634">
    <property type="term" value="C:nucleus"/>
    <property type="evidence" value="ECO:0007669"/>
    <property type="project" value="TreeGrafter"/>
</dbReference>
<dbReference type="Pfam" id="PF02146">
    <property type="entry name" value="SIR2"/>
    <property type="match status" value="1"/>
</dbReference>
<dbReference type="SUPFAM" id="SSF47353">
    <property type="entry name" value="Retrovirus capsid dimerization domain-like"/>
    <property type="match status" value="1"/>
</dbReference>
<reference evidence="5 6" key="1">
    <citation type="journal article" date="2021" name="Elife">
        <title>Chloroplast acquisition without the gene transfer in kleptoplastic sea slugs, Plakobranchus ocellatus.</title>
        <authorList>
            <person name="Maeda T."/>
            <person name="Takahashi S."/>
            <person name="Yoshida T."/>
            <person name="Shimamura S."/>
            <person name="Takaki Y."/>
            <person name="Nagai Y."/>
            <person name="Toyoda A."/>
            <person name="Suzuki Y."/>
            <person name="Arimoto A."/>
            <person name="Ishii H."/>
            <person name="Satoh N."/>
            <person name="Nishiyama T."/>
            <person name="Hasebe M."/>
            <person name="Maruyama T."/>
            <person name="Minagawa J."/>
            <person name="Obokata J."/>
            <person name="Shigenobu S."/>
        </authorList>
    </citation>
    <scope>NUCLEOTIDE SEQUENCE [LARGE SCALE GENOMIC DNA]</scope>
</reference>
<dbReference type="InterPro" id="IPR038269">
    <property type="entry name" value="SCAN_sf"/>
</dbReference>
<dbReference type="GO" id="GO:0046872">
    <property type="term" value="F:metal ion binding"/>
    <property type="evidence" value="ECO:0007669"/>
    <property type="project" value="UniProtKB-KW"/>
</dbReference>
<dbReference type="GO" id="GO:0017136">
    <property type="term" value="F:histone deacetylase activity, NAD-dependent"/>
    <property type="evidence" value="ECO:0007669"/>
    <property type="project" value="TreeGrafter"/>
</dbReference>
<feature type="binding site" evidence="3">
    <location>
        <position position="264"/>
    </location>
    <ligand>
        <name>Zn(2+)</name>
        <dbReference type="ChEBI" id="CHEBI:29105"/>
    </ligand>
</feature>
<evidence type="ECO:0000259" key="4">
    <source>
        <dbReference type="PROSITE" id="PS50305"/>
    </source>
</evidence>
<accession>A0AAV4FSP2</accession>
<dbReference type="Gene3D" id="1.10.4020.10">
    <property type="entry name" value="DNA breaking-rejoining enzymes"/>
    <property type="match status" value="1"/>
</dbReference>
<feature type="active site" description="Proton acceptor" evidence="3">
    <location>
        <position position="214"/>
    </location>
</feature>
<dbReference type="InterPro" id="IPR026590">
    <property type="entry name" value="Ssirtuin_cat_dom"/>
</dbReference>
<evidence type="ECO:0000256" key="2">
    <source>
        <dbReference type="ARBA" id="ARBA00023027"/>
    </source>
</evidence>
<feature type="domain" description="Deacetylase sirtuin-type" evidence="4">
    <location>
        <begin position="96"/>
        <end position="368"/>
    </location>
</feature>
<gene>
    <name evidence="5" type="ORF">ElyMa_005785400</name>
</gene>
<comment type="caution">
    <text evidence="5">The sequence shown here is derived from an EMBL/GenBank/DDBJ whole genome shotgun (WGS) entry which is preliminary data.</text>
</comment>
<evidence type="ECO:0000256" key="1">
    <source>
        <dbReference type="ARBA" id="ARBA00022679"/>
    </source>
</evidence>
<dbReference type="InterPro" id="IPR003000">
    <property type="entry name" value="Sirtuin"/>
</dbReference>
<evidence type="ECO:0000256" key="3">
    <source>
        <dbReference type="PROSITE-ProRule" id="PRU00236"/>
    </source>
</evidence>
<keyword evidence="1" id="KW-0808">Transferase</keyword>
<keyword evidence="3" id="KW-0479">Metal-binding</keyword>